<dbReference type="Pfam" id="PF02371">
    <property type="entry name" value="Transposase_20"/>
    <property type="match status" value="1"/>
</dbReference>
<feature type="domain" description="Transposase IS116/IS110/IS902 C-terminal" evidence="3">
    <location>
        <begin position="274"/>
        <end position="359"/>
    </location>
</feature>
<feature type="domain" description="Transposase IS110-like N-terminal" evidence="2">
    <location>
        <begin position="15"/>
        <end position="166"/>
    </location>
</feature>
<dbReference type="InterPro" id="IPR047650">
    <property type="entry name" value="Transpos_IS110"/>
</dbReference>
<evidence type="ECO:0000313" key="4">
    <source>
        <dbReference type="EMBL" id="GGM90981.1"/>
    </source>
</evidence>
<evidence type="ECO:0000259" key="3">
    <source>
        <dbReference type="Pfam" id="PF02371"/>
    </source>
</evidence>
<dbReference type="RefSeq" id="WP_190258278.1">
    <property type="nucleotide sequence ID" value="NZ_BMPI01000182.1"/>
</dbReference>
<dbReference type="GO" id="GO:0006313">
    <property type="term" value="P:DNA transposition"/>
    <property type="evidence" value="ECO:0007669"/>
    <property type="project" value="InterPro"/>
</dbReference>
<dbReference type="GO" id="GO:0004803">
    <property type="term" value="F:transposase activity"/>
    <property type="evidence" value="ECO:0007669"/>
    <property type="project" value="InterPro"/>
</dbReference>
<evidence type="ECO:0000256" key="1">
    <source>
        <dbReference type="SAM" id="MobiDB-lite"/>
    </source>
</evidence>
<dbReference type="NCBIfam" id="NF033542">
    <property type="entry name" value="transpos_IS110"/>
    <property type="match status" value="1"/>
</dbReference>
<dbReference type="InterPro" id="IPR003346">
    <property type="entry name" value="Transposase_20"/>
</dbReference>
<evidence type="ECO:0000313" key="5">
    <source>
        <dbReference type="Proteomes" id="UP000642070"/>
    </source>
</evidence>
<dbReference type="InterPro" id="IPR002525">
    <property type="entry name" value="Transp_IS110-like_N"/>
</dbReference>
<reference evidence="4" key="1">
    <citation type="journal article" date="2014" name="Int. J. Syst. Evol. Microbiol.">
        <title>Complete genome sequence of Corynebacterium casei LMG S-19264T (=DSM 44701T), isolated from a smear-ripened cheese.</title>
        <authorList>
            <consortium name="US DOE Joint Genome Institute (JGI-PGF)"/>
            <person name="Walter F."/>
            <person name="Albersmeier A."/>
            <person name="Kalinowski J."/>
            <person name="Ruckert C."/>
        </authorList>
    </citation>
    <scope>NUCLEOTIDE SEQUENCE</scope>
    <source>
        <strain evidence="4">JCM 19831</strain>
    </source>
</reference>
<dbReference type="EMBL" id="BMPI01000182">
    <property type="protein sequence ID" value="GGM90981.1"/>
    <property type="molecule type" value="Genomic_DNA"/>
</dbReference>
<gene>
    <name evidence="4" type="ORF">GCM10007977_111230</name>
</gene>
<dbReference type="Proteomes" id="UP000642070">
    <property type="component" value="Unassembled WGS sequence"/>
</dbReference>
<protein>
    <submittedName>
        <fullName evidence="4">IS110 family transposase</fullName>
    </submittedName>
</protein>
<dbReference type="Pfam" id="PF01548">
    <property type="entry name" value="DEDD_Tnp_IS110"/>
    <property type="match status" value="1"/>
</dbReference>
<dbReference type="GO" id="GO:0003677">
    <property type="term" value="F:DNA binding"/>
    <property type="evidence" value="ECO:0007669"/>
    <property type="project" value="InterPro"/>
</dbReference>
<dbReference type="AlphaFoldDB" id="A0A917UGP2"/>
<dbReference type="PANTHER" id="PTHR33055">
    <property type="entry name" value="TRANSPOSASE FOR INSERTION SEQUENCE ELEMENT IS1111A"/>
    <property type="match status" value="1"/>
</dbReference>
<feature type="region of interest" description="Disordered" evidence="1">
    <location>
        <begin position="1"/>
        <end position="21"/>
    </location>
</feature>
<sequence>MSVTQQLDGRPPTGGVDWSKDDHAVSVVDSDGRQSLRFTVAHTAAGLREMTRRLLRAGVAEVGIERPDGPVVEALLAAGLTVYVISPNQLKNLRGRYGSAGNKDDRFDAFVLADTVRTDRLRLRALQRDTPATVALRATCRTRKDLVGHRVALTNQLRAHLQTAFPGAVGLFADLDSDISLRFLTRFPSQDKADWLSPVRMTAWLRAAHYCGRRPGAAVHAHLAAAPRGATGEHGAALAHITLALVAAIRAVLAQIDALEAHIAEQLALHPDAAIFQSLPRSGTVRAARLLAEIGDARGRFPTPEALACLAGVAPSTRQSGKIKTVTFRWAADKQLRDAVTDFASDTRHANPWAANLYRQAINRGHDHPHATRILARAWLHIIWKCWQTNTPYNPDKHGALQALQQPAA</sequence>
<keyword evidence="5" id="KW-1185">Reference proteome</keyword>
<proteinExistence type="predicted"/>
<organism evidence="4 5">
    <name type="scientific">Dactylosporangium sucinum</name>
    <dbReference type="NCBI Taxonomy" id="1424081"/>
    <lineage>
        <taxon>Bacteria</taxon>
        <taxon>Bacillati</taxon>
        <taxon>Actinomycetota</taxon>
        <taxon>Actinomycetes</taxon>
        <taxon>Micromonosporales</taxon>
        <taxon>Micromonosporaceae</taxon>
        <taxon>Dactylosporangium</taxon>
    </lineage>
</organism>
<dbReference type="PANTHER" id="PTHR33055:SF3">
    <property type="entry name" value="PUTATIVE TRANSPOSASE FOR IS117-RELATED"/>
    <property type="match status" value="1"/>
</dbReference>
<comment type="caution">
    <text evidence="4">The sequence shown here is derived from an EMBL/GenBank/DDBJ whole genome shotgun (WGS) entry which is preliminary data.</text>
</comment>
<accession>A0A917UGP2</accession>
<reference evidence="4" key="2">
    <citation type="submission" date="2020-09" db="EMBL/GenBank/DDBJ databases">
        <authorList>
            <person name="Sun Q."/>
            <person name="Ohkuma M."/>
        </authorList>
    </citation>
    <scope>NUCLEOTIDE SEQUENCE</scope>
    <source>
        <strain evidence="4">JCM 19831</strain>
    </source>
</reference>
<evidence type="ECO:0000259" key="2">
    <source>
        <dbReference type="Pfam" id="PF01548"/>
    </source>
</evidence>
<name>A0A917UGP2_9ACTN</name>